<sequence>MEDDEDILSSMSGDYDLDLILPSLSEDGDDEGENDGPEEGIGADADDADSEEGNVMLGGRAAGLVAGRLPEAYLQGAGDAPSALARVQAPAEASALASCMQSPGLRNGPMGQNQFISLPHFACQSRTLKKKWTGNKLCISVRPLVGDANADIRKAKEIEIARIVHARPSIVDRLKVARYFAYCAFLYPDRAGGPLSEAEAASAAHISMEDVNAFNKISSLLLCPLCKGELTPPRKVLRGGGEWRVDNWLIFCAQIPPVDWPRSVADLTKASVSIHVIGKRLFSYQPCMFLFPVQRYRGHEWCTYQCNEHMFMTMLLRVYHNVHSPPEPIISRSNSAPADIKRPRDEEPGGGGGTGGGTGGGAGEGDSDSDVATAAQRGPPGAPPAHPLPPRPPRGGTAGRRAGMRGGRGSGSGAPAAPATPATMAGAAAVSRAAAAARAPPMVPAARVASMARAASSPAITVVLEDSDVEIIE</sequence>
<keyword evidence="3" id="KW-1185">Reference proteome</keyword>
<reference evidence="2 3" key="1">
    <citation type="journal article" date="2021" name="Sci. Rep.">
        <title>Genome sequencing of the multicellular alga Astrephomene provides insights into convergent evolution of germ-soma differentiation.</title>
        <authorList>
            <person name="Yamashita S."/>
            <person name="Yamamoto K."/>
            <person name="Matsuzaki R."/>
            <person name="Suzuki S."/>
            <person name="Yamaguchi H."/>
            <person name="Hirooka S."/>
            <person name="Minakuchi Y."/>
            <person name="Miyagishima S."/>
            <person name="Kawachi M."/>
            <person name="Toyoda A."/>
            <person name="Nozaki H."/>
        </authorList>
    </citation>
    <scope>NUCLEOTIDE SEQUENCE [LARGE SCALE GENOMIC DNA]</scope>
    <source>
        <strain evidence="2 3">NIES-4017</strain>
    </source>
</reference>
<proteinExistence type="predicted"/>
<dbReference type="Proteomes" id="UP001054857">
    <property type="component" value="Unassembled WGS sequence"/>
</dbReference>
<dbReference type="EMBL" id="BMAR01000002">
    <property type="protein sequence ID" value="GFR41912.1"/>
    <property type="molecule type" value="Genomic_DNA"/>
</dbReference>
<accession>A0AAD3DJJ4</accession>
<comment type="caution">
    <text evidence="2">The sequence shown here is derived from an EMBL/GenBank/DDBJ whole genome shotgun (WGS) entry which is preliminary data.</text>
</comment>
<feature type="region of interest" description="Disordered" evidence="1">
    <location>
        <begin position="327"/>
        <end position="460"/>
    </location>
</feature>
<organism evidence="2 3">
    <name type="scientific">Astrephomene gubernaculifera</name>
    <dbReference type="NCBI Taxonomy" id="47775"/>
    <lineage>
        <taxon>Eukaryota</taxon>
        <taxon>Viridiplantae</taxon>
        <taxon>Chlorophyta</taxon>
        <taxon>core chlorophytes</taxon>
        <taxon>Chlorophyceae</taxon>
        <taxon>CS clade</taxon>
        <taxon>Chlamydomonadales</taxon>
        <taxon>Astrephomenaceae</taxon>
        <taxon>Astrephomene</taxon>
    </lineage>
</organism>
<evidence type="ECO:0000313" key="3">
    <source>
        <dbReference type="Proteomes" id="UP001054857"/>
    </source>
</evidence>
<feature type="compositionally biased region" description="Low complexity" evidence="1">
    <location>
        <begin position="413"/>
        <end position="459"/>
    </location>
</feature>
<gene>
    <name evidence="2" type="ORF">Agub_g2704</name>
</gene>
<evidence type="ECO:0000313" key="2">
    <source>
        <dbReference type="EMBL" id="GFR41912.1"/>
    </source>
</evidence>
<feature type="compositionally biased region" description="Gly residues" evidence="1">
    <location>
        <begin position="349"/>
        <end position="364"/>
    </location>
</feature>
<feature type="compositionally biased region" description="Pro residues" evidence="1">
    <location>
        <begin position="380"/>
        <end position="393"/>
    </location>
</feature>
<protein>
    <submittedName>
        <fullName evidence="2">Uncharacterized protein</fullName>
    </submittedName>
</protein>
<name>A0AAD3DJJ4_9CHLO</name>
<dbReference type="AlphaFoldDB" id="A0AAD3DJJ4"/>
<feature type="region of interest" description="Disordered" evidence="1">
    <location>
        <begin position="1"/>
        <end position="50"/>
    </location>
</feature>
<evidence type="ECO:0000256" key="1">
    <source>
        <dbReference type="SAM" id="MobiDB-lite"/>
    </source>
</evidence>
<feature type="compositionally biased region" description="Acidic residues" evidence="1">
    <location>
        <begin position="26"/>
        <end position="38"/>
    </location>
</feature>